<comment type="caution">
    <text evidence="1">The sequence shown here is derived from an EMBL/GenBank/DDBJ whole genome shotgun (WGS) entry which is preliminary data.</text>
</comment>
<sequence length="101" mass="11226">MYVHMTTKRYSRSIRGAMRQQKLQQANSTGCHIDTITTATNNYNNQQLVVMHYSQLSWPASAGAGNNSCRGGAVVRRLPGQSFFLRFGKKSVGRQSCVQGK</sequence>
<keyword evidence="2" id="KW-1185">Reference proteome</keyword>
<name>A0A811VBF8_CERCA</name>
<organism evidence="1 2">
    <name type="scientific">Ceratitis capitata</name>
    <name type="common">Mediterranean fruit fly</name>
    <name type="synonym">Tephritis capitata</name>
    <dbReference type="NCBI Taxonomy" id="7213"/>
    <lineage>
        <taxon>Eukaryota</taxon>
        <taxon>Metazoa</taxon>
        <taxon>Ecdysozoa</taxon>
        <taxon>Arthropoda</taxon>
        <taxon>Hexapoda</taxon>
        <taxon>Insecta</taxon>
        <taxon>Pterygota</taxon>
        <taxon>Neoptera</taxon>
        <taxon>Endopterygota</taxon>
        <taxon>Diptera</taxon>
        <taxon>Brachycera</taxon>
        <taxon>Muscomorpha</taxon>
        <taxon>Tephritoidea</taxon>
        <taxon>Tephritidae</taxon>
        <taxon>Ceratitis</taxon>
        <taxon>Ceratitis</taxon>
    </lineage>
</organism>
<proteinExistence type="predicted"/>
<evidence type="ECO:0000313" key="2">
    <source>
        <dbReference type="Proteomes" id="UP000606786"/>
    </source>
</evidence>
<accession>A0A811VBF8</accession>
<gene>
    <name evidence="1" type="ORF">CCAP1982_LOCUS20821</name>
</gene>
<dbReference type="EMBL" id="CAJHJT010000056">
    <property type="protein sequence ID" value="CAD7012716.1"/>
    <property type="molecule type" value="Genomic_DNA"/>
</dbReference>
<evidence type="ECO:0000313" key="1">
    <source>
        <dbReference type="EMBL" id="CAD7012716.1"/>
    </source>
</evidence>
<reference evidence="1" key="1">
    <citation type="submission" date="2020-11" db="EMBL/GenBank/DDBJ databases">
        <authorList>
            <person name="Whitehead M."/>
        </authorList>
    </citation>
    <scope>NUCLEOTIDE SEQUENCE</scope>
    <source>
        <strain evidence="1">EGII</strain>
    </source>
</reference>
<dbReference type="Proteomes" id="UP000606786">
    <property type="component" value="Unassembled WGS sequence"/>
</dbReference>
<dbReference type="AlphaFoldDB" id="A0A811VBF8"/>
<protein>
    <submittedName>
        <fullName evidence="1">(Mediterranean fruit fly) hypothetical protein</fullName>
    </submittedName>
</protein>